<dbReference type="Proteomes" id="UP000007013">
    <property type="component" value="Chromosome"/>
</dbReference>
<protein>
    <recommendedName>
        <fullName evidence="3">Glucose-6-phosphate dehydrogenase</fullName>
    </recommendedName>
</protein>
<dbReference type="KEGG" id="ote:Oter_3907"/>
<keyword evidence="2" id="KW-1185">Reference proteome</keyword>
<evidence type="ECO:0000313" key="1">
    <source>
        <dbReference type="EMBL" id="ACB77181.1"/>
    </source>
</evidence>
<reference evidence="1 2" key="1">
    <citation type="journal article" date="2011" name="J. Bacteriol.">
        <title>Genome sequence of the verrucomicrobium Opitutus terrae PB90-1, an abundant inhabitant of rice paddy soil ecosystems.</title>
        <authorList>
            <person name="van Passel M.W."/>
            <person name="Kant R."/>
            <person name="Palva A."/>
            <person name="Copeland A."/>
            <person name="Lucas S."/>
            <person name="Lapidus A."/>
            <person name="Glavina del Rio T."/>
            <person name="Pitluck S."/>
            <person name="Goltsman E."/>
            <person name="Clum A."/>
            <person name="Sun H."/>
            <person name="Schmutz J."/>
            <person name="Larimer F.W."/>
            <person name="Land M.L."/>
            <person name="Hauser L."/>
            <person name="Kyrpides N."/>
            <person name="Mikhailova N."/>
            <person name="Richardson P.P."/>
            <person name="Janssen P.H."/>
            <person name="de Vos W.M."/>
            <person name="Smidt H."/>
        </authorList>
    </citation>
    <scope>NUCLEOTIDE SEQUENCE [LARGE SCALE GENOMIC DNA]</scope>
    <source>
        <strain evidence="2">DSM 11246 / JCM 15787 / PB90-1</strain>
    </source>
</reference>
<dbReference type="eggNOG" id="COG3429">
    <property type="taxonomic scope" value="Bacteria"/>
</dbReference>
<organism evidence="1 2">
    <name type="scientific">Opitutus terrae (strain DSM 11246 / JCM 15787 / PB90-1)</name>
    <dbReference type="NCBI Taxonomy" id="452637"/>
    <lineage>
        <taxon>Bacteria</taxon>
        <taxon>Pseudomonadati</taxon>
        <taxon>Verrucomicrobiota</taxon>
        <taxon>Opitutia</taxon>
        <taxon>Opitutales</taxon>
        <taxon>Opitutaceae</taxon>
        <taxon>Opitutus</taxon>
    </lineage>
</organism>
<name>B1ZZA9_OPITP</name>
<dbReference type="AlphaFoldDB" id="B1ZZA9"/>
<dbReference type="OrthoDB" id="187253at2"/>
<sequence>MPEVFNALPGIEVPVGAISRSLTDMWDRAAAEGRGGPNAEDVKATQVNFVLHLGFNTTTEDAVAQFQTLLRFSQRYPSRVVMLCPLRHDQGATEMRAKIYGECFLGKSKDDTRCVEFVMLSYPMVARQYLENQVSVCLSTDLPLYYWPHRFSDCKRLADYTYLLTRAKRVLIDSAIAPFDTFVYPWPKPESLRDLVDARLLPVRQTVGQFLARFPAENLVADLTRVVVLHAPGLGAEACETMGWLRQRLEACGADVAKLPFSDAKAPAHTLGVRFEYASPGKYFRWNGDLAAGHALFEADFGTGRTTLPAPAGLLSPELALSEAMFF</sequence>
<evidence type="ECO:0000313" key="2">
    <source>
        <dbReference type="Proteomes" id="UP000007013"/>
    </source>
</evidence>
<evidence type="ECO:0008006" key="3">
    <source>
        <dbReference type="Google" id="ProtNLM"/>
    </source>
</evidence>
<accession>B1ZZA9</accession>
<dbReference type="RefSeq" id="WP_012376710.1">
    <property type="nucleotide sequence ID" value="NC_010571.1"/>
</dbReference>
<dbReference type="STRING" id="452637.Oter_3907"/>
<dbReference type="EMBL" id="CP001032">
    <property type="protein sequence ID" value="ACB77181.1"/>
    <property type="molecule type" value="Genomic_DNA"/>
</dbReference>
<gene>
    <name evidence="1" type="ordered locus">Oter_3907</name>
</gene>
<dbReference type="HOGENOM" id="CLU_833768_0_0_0"/>
<proteinExistence type="predicted"/>